<dbReference type="InterPro" id="IPR028301">
    <property type="entry name" value="V8_his_AS"/>
</dbReference>
<accession>A0A5B9VV37</accession>
<evidence type="ECO:0000259" key="1">
    <source>
        <dbReference type="Pfam" id="PF19955"/>
    </source>
</evidence>
<dbReference type="Proteomes" id="UP000324233">
    <property type="component" value="Chromosome"/>
</dbReference>
<protein>
    <recommendedName>
        <fullName evidence="1">Effector-associated domain-containing protein</fullName>
    </recommendedName>
</protein>
<evidence type="ECO:0000313" key="3">
    <source>
        <dbReference type="Proteomes" id="UP000324233"/>
    </source>
</evidence>
<dbReference type="RefSeq" id="WP_148590797.1">
    <property type="nucleotide sequence ID" value="NZ_CP042997.1"/>
</dbReference>
<dbReference type="Gene3D" id="2.40.10.10">
    <property type="entry name" value="Trypsin-like serine proteases"/>
    <property type="match status" value="2"/>
</dbReference>
<sequence>MPYHIDGPESGKLSAAIADAVRAPTKLDQVLTTKLDDSVWNYAGLGSDYTDIRFELVKAYNSQWHIDKLMAALLEVAPDNGLLLDFAWRHRLVQRPPDRPSDPALGRDSLERMLDPARGFADPVAFLKRFGEIMNRVCRISVPHDKGTMYGTGFLIGDETILTNYHVMEPLVTKVPGADRKNVDLLFDFRTAPDGVATSPGVSFKLFDHDTDWLIDESRYADADLAVKPVDEVLKADRPEDRLDYAVLRVAGSPGGNPIGVKPVAGSPPRGSLPLLDRDDGPDLEPSAAIFIFQHPKAAALRLDWEKPAVLGVNTNRTRVLYNVNTEGGSSGSPCFNAKLDLVALHHVGGKDWPAQVPFLYNQGIPVSAIRRLLEKRGKLALVK</sequence>
<evidence type="ECO:0000313" key="2">
    <source>
        <dbReference type="EMBL" id="QEH31964.1"/>
    </source>
</evidence>
<dbReference type="Pfam" id="PF19955">
    <property type="entry name" value="EAD1"/>
    <property type="match status" value="1"/>
</dbReference>
<dbReference type="EMBL" id="CP042997">
    <property type="protein sequence ID" value="QEH31964.1"/>
    <property type="molecule type" value="Genomic_DNA"/>
</dbReference>
<name>A0A5B9VV37_9BACT</name>
<dbReference type="InterPro" id="IPR045430">
    <property type="entry name" value="EAD1"/>
</dbReference>
<dbReference type="Pfam" id="PF13365">
    <property type="entry name" value="Trypsin_2"/>
    <property type="match status" value="1"/>
</dbReference>
<dbReference type="PROSITE" id="PS00672">
    <property type="entry name" value="V8_HIS"/>
    <property type="match status" value="1"/>
</dbReference>
<dbReference type="InterPro" id="IPR009003">
    <property type="entry name" value="Peptidase_S1_PA"/>
</dbReference>
<dbReference type="PANTHER" id="PTHR14389:SF3">
    <property type="entry name" value="PROTEIN FAM111A-LIKE"/>
    <property type="match status" value="1"/>
</dbReference>
<gene>
    <name evidence="2" type="ORF">OJF2_04310</name>
</gene>
<reference evidence="2 3" key="1">
    <citation type="submission" date="2019-08" db="EMBL/GenBank/DDBJ databases">
        <title>Deep-cultivation of Planctomycetes and their phenomic and genomic characterization uncovers novel biology.</title>
        <authorList>
            <person name="Wiegand S."/>
            <person name="Jogler M."/>
            <person name="Boedeker C."/>
            <person name="Pinto D."/>
            <person name="Vollmers J."/>
            <person name="Rivas-Marin E."/>
            <person name="Kohn T."/>
            <person name="Peeters S.H."/>
            <person name="Heuer A."/>
            <person name="Rast P."/>
            <person name="Oberbeckmann S."/>
            <person name="Bunk B."/>
            <person name="Jeske O."/>
            <person name="Meyerdierks A."/>
            <person name="Storesund J.E."/>
            <person name="Kallscheuer N."/>
            <person name="Luecker S."/>
            <person name="Lage O.M."/>
            <person name="Pohl T."/>
            <person name="Merkel B.J."/>
            <person name="Hornburger P."/>
            <person name="Mueller R.-W."/>
            <person name="Bruemmer F."/>
            <person name="Labrenz M."/>
            <person name="Spormann A.M."/>
            <person name="Op den Camp H."/>
            <person name="Overmann J."/>
            <person name="Amann R."/>
            <person name="Jetten M.S.M."/>
            <person name="Mascher T."/>
            <person name="Medema M.H."/>
            <person name="Devos D.P."/>
            <person name="Kaster A.-K."/>
            <person name="Ovreas L."/>
            <person name="Rohde M."/>
            <person name="Galperin M.Y."/>
            <person name="Jogler C."/>
        </authorList>
    </citation>
    <scope>NUCLEOTIDE SEQUENCE [LARGE SCALE GENOMIC DNA]</scope>
    <source>
        <strain evidence="2 3">OJF2</strain>
    </source>
</reference>
<organism evidence="2 3">
    <name type="scientific">Aquisphaera giovannonii</name>
    <dbReference type="NCBI Taxonomy" id="406548"/>
    <lineage>
        <taxon>Bacteria</taxon>
        <taxon>Pseudomonadati</taxon>
        <taxon>Planctomycetota</taxon>
        <taxon>Planctomycetia</taxon>
        <taxon>Isosphaerales</taxon>
        <taxon>Isosphaeraceae</taxon>
        <taxon>Aquisphaera</taxon>
    </lineage>
</organism>
<dbReference type="PANTHER" id="PTHR14389">
    <property type="entry name" value="SI:CH1073-475A24.1"/>
    <property type="match status" value="1"/>
</dbReference>
<keyword evidence="3" id="KW-1185">Reference proteome</keyword>
<dbReference type="AlphaFoldDB" id="A0A5B9VV37"/>
<feature type="domain" description="Effector-associated" evidence="1">
    <location>
        <begin position="5"/>
        <end position="87"/>
    </location>
</feature>
<dbReference type="SUPFAM" id="SSF50494">
    <property type="entry name" value="Trypsin-like serine proteases"/>
    <property type="match status" value="1"/>
</dbReference>
<dbReference type="OrthoDB" id="9770276at2"/>
<dbReference type="KEGG" id="agv:OJF2_04310"/>
<proteinExistence type="predicted"/>
<dbReference type="InterPro" id="IPR043504">
    <property type="entry name" value="Peptidase_S1_PA_chymotrypsin"/>
</dbReference>